<dbReference type="Pfam" id="PF25508">
    <property type="entry name" value="TRPM2"/>
    <property type="match status" value="1"/>
</dbReference>
<keyword evidence="7" id="KW-0407">Ion channel</keyword>
<evidence type="ECO:0000256" key="1">
    <source>
        <dbReference type="ARBA" id="ARBA00004141"/>
    </source>
</evidence>
<keyword evidence="6" id="KW-0472">Membrane</keyword>
<keyword evidence="4" id="KW-1133">Transmembrane helix</keyword>
<keyword evidence="5" id="KW-0406">Ion transport</keyword>
<organism evidence="10 11">
    <name type="scientific">Mesorhabditis belari</name>
    <dbReference type="NCBI Taxonomy" id="2138241"/>
    <lineage>
        <taxon>Eukaryota</taxon>
        <taxon>Metazoa</taxon>
        <taxon>Ecdysozoa</taxon>
        <taxon>Nematoda</taxon>
        <taxon>Chromadorea</taxon>
        <taxon>Rhabditida</taxon>
        <taxon>Rhabditina</taxon>
        <taxon>Rhabditomorpha</taxon>
        <taxon>Rhabditoidea</taxon>
        <taxon>Rhabditidae</taxon>
        <taxon>Mesorhabditinae</taxon>
        <taxon>Mesorhabditis</taxon>
    </lineage>
</organism>
<feature type="domain" description="TRPM SLOG" evidence="8">
    <location>
        <begin position="200"/>
        <end position="467"/>
    </location>
</feature>
<dbReference type="GO" id="GO:0005886">
    <property type="term" value="C:plasma membrane"/>
    <property type="evidence" value="ECO:0007669"/>
    <property type="project" value="TreeGrafter"/>
</dbReference>
<evidence type="ECO:0000259" key="8">
    <source>
        <dbReference type="Pfam" id="PF18139"/>
    </source>
</evidence>
<dbReference type="InterPro" id="IPR041491">
    <property type="entry name" value="TRPM_SLOG"/>
</dbReference>
<name>A0AAF3EJ86_9BILA</name>
<dbReference type="Proteomes" id="UP000887575">
    <property type="component" value="Unassembled WGS sequence"/>
</dbReference>
<evidence type="ECO:0000256" key="3">
    <source>
        <dbReference type="ARBA" id="ARBA00022692"/>
    </source>
</evidence>
<evidence type="ECO:0000313" key="11">
    <source>
        <dbReference type="WBParaSite" id="MBELARI_LOCUS14058"/>
    </source>
</evidence>
<evidence type="ECO:0000256" key="4">
    <source>
        <dbReference type="ARBA" id="ARBA00022989"/>
    </source>
</evidence>
<reference evidence="11" key="1">
    <citation type="submission" date="2024-02" db="UniProtKB">
        <authorList>
            <consortium name="WormBaseParasite"/>
        </authorList>
    </citation>
    <scope>IDENTIFICATION</scope>
</reference>
<dbReference type="WBParaSite" id="MBELARI_LOCUS14058">
    <property type="protein sequence ID" value="MBELARI_LOCUS14058"/>
    <property type="gene ID" value="MBELARI_LOCUS14058"/>
</dbReference>
<evidence type="ECO:0000313" key="10">
    <source>
        <dbReference type="Proteomes" id="UP000887575"/>
    </source>
</evidence>
<sequence length="611" mass="66852">MLSTGYNSPDDGEIGGEFEEDPAMWSSFTEMLSSGDASTLALEGEATPANLLNVPRNSISVHNQNSVSSFNSVLAGPSRKTTDRSTIDSPTEFAKTLSEKLAGPWIEHAFQKLECSRFIPTESAGDRCGCGRLVTGHSQAALTGITNTSPLAALFASTTQSRLPPQPPPGSWSITENTCAAKTDAFGTIVFQGGAHAHKAQYVRLAYDSDPEEVCYLLEKVWVLPPPRLVISVHGGMGNFEIQEKLGRLFREGLLKAAQTTGAWILTYGTDSGVVRHVAKALDEAGISARMRSRIVIIGIVAWGALRRKERLVGKEITVLYDQHTFHSKTGWGVLNDRHSYFLLVDNGTSGRHGAEVALRRKLEEHLADTNLQHGYRKVPLVCTVLEGGTHTISAVHHYLTGIPGVPVIVCDGSGRAADLLAFAKRNIESDGQLSAEARVQLESMVISVLASSSISPFHLIELIEQCVRHDQLLTVFRYGENKDEDVDHAILTAILKRQNLSLPDQLALALAWNRVDVAKACLASSGRAWPAQCLHQAMTDALRLNRVEFVECLLENGVSMKSFLTIERLEQLYNLDEDSMHSVRLLDPEDNGETVRYLTLPDIEQVKRIG</sequence>
<dbReference type="PANTHER" id="PTHR13800">
    <property type="entry name" value="TRANSIENT RECEPTOR POTENTIAL CATION CHANNEL, SUBFAMILY M, MEMBER 6"/>
    <property type="match status" value="1"/>
</dbReference>
<keyword evidence="10" id="KW-1185">Reference proteome</keyword>
<protein>
    <submittedName>
        <fullName evidence="11">TRPM SLOG domain-containing protein</fullName>
    </submittedName>
</protein>
<evidence type="ECO:0000259" key="9">
    <source>
        <dbReference type="Pfam" id="PF25508"/>
    </source>
</evidence>
<proteinExistence type="predicted"/>
<evidence type="ECO:0000256" key="6">
    <source>
        <dbReference type="ARBA" id="ARBA00023136"/>
    </source>
</evidence>
<accession>A0AAF3EJ86</accession>
<dbReference type="PANTHER" id="PTHR13800:SF1">
    <property type="entry name" value="TRANSIENT RECEPTOR POTENTIAL CATION CHANNEL TRPM"/>
    <property type="match status" value="1"/>
</dbReference>
<dbReference type="InterPro" id="IPR050927">
    <property type="entry name" value="TRPM"/>
</dbReference>
<comment type="subcellular location">
    <subcellularLocation>
        <location evidence="1">Membrane</location>
        <topology evidence="1">Multi-pass membrane protein</topology>
    </subcellularLocation>
</comment>
<dbReference type="InterPro" id="IPR057366">
    <property type="entry name" value="TRPM-like"/>
</dbReference>
<keyword evidence="2" id="KW-0813">Transport</keyword>
<feature type="domain" description="TRPM-like" evidence="9">
    <location>
        <begin position="528"/>
        <end position="593"/>
    </location>
</feature>
<dbReference type="AlphaFoldDB" id="A0AAF3EJ86"/>
<evidence type="ECO:0000256" key="5">
    <source>
        <dbReference type="ARBA" id="ARBA00023065"/>
    </source>
</evidence>
<dbReference type="GO" id="GO:0005261">
    <property type="term" value="F:monoatomic cation channel activity"/>
    <property type="evidence" value="ECO:0007669"/>
    <property type="project" value="TreeGrafter"/>
</dbReference>
<evidence type="ECO:0000256" key="2">
    <source>
        <dbReference type="ARBA" id="ARBA00022448"/>
    </source>
</evidence>
<dbReference type="GO" id="GO:0030001">
    <property type="term" value="P:metal ion transport"/>
    <property type="evidence" value="ECO:0007669"/>
    <property type="project" value="TreeGrafter"/>
</dbReference>
<keyword evidence="3" id="KW-0812">Transmembrane</keyword>
<dbReference type="Pfam" id="PF18139">
    <property type="entry name" value="LSDAT_euk"/>
    <property type="match status" value="1"/>
</dbReference>
<evidence type="ECO:0000256" key="7">
    <source>
        <dbReference type="ARBA" id="ARBA00023303"/>
    </source>
</evidence>